<dbReference type="Gene3D" id="2.120.10.30">
    <property type="entry name" value="TolB, C-terminal domain"/>
    <property type="match status" value="1"/>
</dbReference>
<dbReference type="PANTHER" id="PTHR24104:SF51">
    <property type="entry name" value="SMP-30_GLUCONOLACTONASE_LRE-LIKE REGION DOMAIN-CONTAINING PROTEIN"/>
    <property type="match status" value="1"/>
</dbReference>
<dbReference type="InterPro" id="IPR001258">
    <property type="entry name" value="NHL_repeat"/>
</dbReference>
<sequence length="599" mass="69506">DQKYNFMNISNKKLDFTGNLSDSLNSNSPSSSMQYKIDKEDSKLNIICTNCKANRYGIAKCLDCDIAICEFCVESHFYMKCFDHHKIFYYFNQNDDNNIINQNNHLISQRFIAKNSTNIELILSKFMQFEQDDYQLINDKYKEYQNFLTYDENQIISNIESRHYRLNQLINRRKEISLCEAKKNHLYQKNLLYHKINDIYRKRQYLVRLLSILTDESNQNNTKESLRDIIETTRETFIKLQEMTQDWINNTSSQLTCKNLTDSERKNRNKNILFANICESIDSYLSDENIKFNFNTDTIFCIPNNSKNGSVEIYRPGETIVNMKHKFGSEGQNTEKFNSPHGFDTDDKDNIYVADTDNHRIQVFTKEGKFLYSFGIAGKNDGELWYPRKIAIINTSNVIVICDRGRSRTRIQIFKRNGEFIKSIKTRYIDIVAGMTINDSNDIVAVESVNPTIFIISIKLGKMVSFFDCSNEMSEPSDVSYYKDHYYICDFKGHFIAVYNKVGVFIKKIGSKNITNFPNGIVIDHDTNDIIVADSHGNALHLAVISTDLNTVQHYKCPTFKVSRCCGLKIMSDGSIITVAKNNNYVLILEKLASELSKY</sequence>
<evidence type="ECO:0000313" key="3">
    <source>
        <dbReference type="EMBL" id="OAF65246.1"/>
    </source>
</evidence>
<dbReference type="Proteomes" id="UP000078046">
    <property type="component" value="Unassembled WGS sequence"/>
</dbReference>
<evidence type="ECO:0008006" key="5">
    <source>
        <dbReference type="Google" id="ProtNLM"/>
    </source>
</evidence>
<dbReference type="GO" id="GO:0043161">
    <property type="term" value="P:proteasome-mediated ubiquitin-dependent protein catabolic process"/>
    <property type="evidence" value="ECO:0007669"/>
    <property type="project" value="TreeGrafter"/>
</dbReference>
<keyword evidence="4" id="KW-1185">Reference proteome</keyword>
<comment type="caution">
    <text evidence="3">The sequence shown here is derived from an EMBL/GenBank/DDBJ whole genome shotgun (WGS) entry which is preliminary data.</text>
</comment>
<dbReference type="PANTHER" id="PTHR24104">
    <property type="entry name" value="E3 UBIQUITIN-PROTEIN LIGASE NHLRC1-RELATED"/>
    <property type="match status" value="1"/>
</dbReference>
<evidence type="ECO:0000256" key="2">
    <source>
        <dbReference type="PROSITE-ProRule" id="PRU00504"/>
    </source>
</evidence>
<feature type="repeat" description="NHL" evidence="2">
    <location>
        <begin position="324"/>
        <end position="367"/>
    </location>
</feature>
<keyword evidence="1" id="KW-0677">Repeat</keyword>
<dbReference type="Pfam" id="PF01436">
    <property type="entry name" value="NHL"/>
    <property type="match status" value="1"/>
</dbReference>
<gene>
    <name evidence="3" type="ORF">A3Q56_07054</name>
</gene>
<dbReference type="PROSITE" id="PS51125">
    <property type="entry name" value="NHL"/>
    <property type="match status" value="1"/>
</dbReference>
<dbReference type="InterPro" id="IPR050952">
    <property type="entry name" value="TRIM-NHL_E3_ligases"/>
</dbReference>
<feature type="non-terminal residue" evidence="3">
    <location>
        <position position="1"/>
    </location>
</feature>
<dbReference type="GO" id="GO:0000209">
    <property type="term" value="P:protein polyubiquitination"/>
    <property type="evidence" value="ECO:0007669"/>
    <property type="project" value="TreeGrafter"/>
</dbReference>
<evidence type="ECO:0000256" key="1">
    <source>
        <dbReference type="ARBA" id="ARBA00022737"/>
    </source>
</evidence>
<organism evidence="3 4">
    <name type="scientific">Intoshia linei</name>
    <dbReference type="NCBI Taxonomy" id="1819745"/>
    <lineage>
        <taxon>Eukaryota</taxon>
        <taxon>Metazoa</taxon>
        <taxon>Spiralia</taxon>
        <taxon>Lophotrochozoa</taxon>
        <taxon>Mesozoa</taxon>
        <taxon>Orthonectida</taxon>
        <taxon>Rhopaluridae</taxon>
        <taxon>Intoshia</taxon>
    </lineage>
</organism>
<dbReference type="InterPro" id="IPR011042">
    <property type="entry name" value="6-blade_b-propeller_TolB-like"/>
</dbReference>
<evidence type="ECO:0000313" key="4">
    <source>
        <dbReference type="Proteomes" id="UP000078046"/>
    </source>
</evidence>
<name>A0A177ATB7_9BILA</name>
<protein>
    <recommendedName>
        <fullName evidence="5">B box-type domain-containing protein</fullName>
    </recommendedName>
</protein>
<dbReference type="SUPFAM" id="SSF101898">
    <property type="entry name" value="NHL repeat"/>
    <property type="match status" value="1"/>
</dbReference>
<dbReference type="EMBL" id="LWCA01001379">
    <property type="protein sequence ID" value="OAF65246.1"/>
    <property type="molecule type" value="Genomic_DNA"/>
</dbReference>
<accession>A0A177ATB7</accession>
<reference evidence="3 4" key="1">
    <citation type="submission" date="2016-04" db="EMBL/GenBank/DDBJ databases">
        <title>The genome of Intoshia linei affirms orthonectids as highly simplified spiralians.</title>
        <authorList>
            <person name="Mikhailov K.V."/>
            <person name="Slusarev G.S."/>
            <person name="Nikitin M.A."/>
            <person name="Logacheva M.D."/>
            <person name="Penin A."/>
            <person name="Aleoshin V."/>
            <person name="Panchin Y.V."/>
        </authorList>
    </citation>
    <scope>NUCLEOTIDE SEQUENCE [LARGE SCALE GENOMIC DNA]</scope>
    <source>
        <strain evidence="3">Intl2013</strain>
        <tissue evidence="3">Whole animal</tissue>
    </source>
</reference>
<dbReference type="OrthoDB" id="342730at2759"/>
<dbReference type="GO" id="GO:0061630">
    <property type="term" value="F:ubiquitin protein ligase activity"/>
    <property type="evidence" value="ECO:0007669"/>
    <property type="project" value="TreeGrafter"/>
</dbReference>
<proteinExistence type="predicted"/>
<dbReference type="AlphaFoldDB" id="A0A177ATB7"/>